<evidence type="ECO:0000256" key="5">
    <source>
        <dbReference type="ARBA" id="ARBA00022801"/>
    </source>
</evidence>
<gene>
    <name evidence="10" type="ORF">CSSPJE1EN2_LOCUS15568</name>
</gene>
<evidence type="ECO:0000313" key="10">
    <source>
        <dbReference type="EMBL" id="CAK9872998.1"/>
    </source>
</evidence>
<dbReference type="InterPro" id="IPR001764">
    <property type="entry name" value="Glyco_hydro_3_N"/>
</dbReference>
<keyword evidence="11" id="KW-1185">Reference proteome</keyword>
<comment type="similarity">
    <text evidence="2 7">Belongs to the glycosyl hydrolase 3 family.</text>
</comment>
<evidence type="ECO:0000256" key="1">
    <source>
        <dbReference type="ARBA" id="ARBA00000448"/>
    </source>
</evidence>
<evidence type="ECO:0000256" key="4">
    <source>
        <dbReference type="ARBA" id="ARBA00022729"/>
    </source>
</evidence>
<evidence type="ECO:0000313" key="11">
    <source>
        <dbReference type="Proteomes" id="UP001497522"/>
    </source>
</evidence>
<evidence type="ECO:0000256" key="7">
    <source>
        <dbReference type="RuleBase" id="RU361161"/>
    </source>
</evidence>
<keyword evidence="5 7" id="KW-0378">Hydrolase</keyword>
<dbReference type="PROSITE" id="PS00775">
    <property type="entry name" value="GLYCOSYL_HYDROL_F3"/>
    <property type="match status" value="1"/>
</dbReference>
<proteinExistence type="inferred from homology"/>
<keyword evidence="6 7" id="KW-0326">Glycosidase</keyword>
<keyword evidence="4" id="KW-0732">Signal</keyword>
<dbReference type="InterPro" id="IPR017853">
    <property type="entry name" value="GH"/>
</dbReference>
<name>A0ABP1BCK6_9BRYO</name>
<evidence type="ECO:0000256" key="2">
    <source>
        <dbReference type="ARBA" id="ARBA00005336"/>
    </source>
</evidence>
<evidence type="ECO:0000256" key="3">
    <source>
        <dbReference type="ARBA" id="ARBA00012744"/>
    </source>
</evidence>
<dbReference type="InterPro" id="IPR036881">
    <property type="entry name" value="Glyco_hydro_3_C_sf"/>
</dbReference>
<comment type="catalytic activity">
    <reaction evidence="1">
        <text>Hydrolysis of terminal, non-reducing beta-D-glucosyl residues with release of beta-D-glucose.</text>
        <dbReference type="EC" id="3.2.1.21"/>
    </reaction>
</comment>
<dbReference type="InterPro" id="IPR002772">
    <property type="entry name" value="Glyco_hydro_3_C"/>
</dbReference>
<evidence type="ECO:0000259" key="9">
    <source>
        <dbReference type="Pfam" id="PF01915"/>
    </source>
</evidence>
<dbReference type="SUPFAM" id="SSF52279">
    <property type="entry name" value="Beta-D-glucan exohydrolase, C-terminal domain"/>
    <property type="match status" value="1"/>
</dbReference>
<dbReference type="InterPro" id="IPR051915">
    <property type="entry name" value="Cellulose_Degrad_GH3"/>
</dbReference>
<dbReference type="InterPro" id="IPR036962">
    <property type="entry name" value="Glyco_hydro_3_N_sf"/>
</dbReference>
<dbReference type="SUPFAM" id="SSF51445">
    <property type="entry name" value="(Trans)glycosidases"/>
    <property type="match status" value="1"/>
</dbReference>
<sequence length="629" mass="69064">MEQKLIISNTMVMSITHCCLATTTSTEGTFVYKDPEQPIALRVKDLLSRMTLEEKIGQMTQIEREVSNSSVIQRYHIGSILSGGGSVPAPKATPELWDNMIDDFQRAALNTRLGIPLLYGIDAVHGNNNVYRATIFPHNVGLGATRDPILVEKIGAATALEVRATGIQYAFAPCLAVCRDPRWGRCYESYSEDPEVVRTMTTIIDGLQGRAPAGWKGPFVQNSNKVVACAKHFVGDGGTRKGINENDTVISYDGLVSIHMRPYFDAITRGVSSIMASYSSWNGVKMHANRFLLTDVLKGQLGFKGFIISDWQGIDRITSPPDANYTFSILAGIHAGIDMVMVPYMYEQFISNLTYEVKSGNIPMSRIDDAVARILQVKFETGLFEHPYANKGLKSFIGQQAHRSLAREAVRKSLVLLKNGKNGDSQLLPLNRDAKKVLVVGAHANDIGLQCGGWTISWHGKAGNTTPGTTILEGIKEAMGDSSEIVYAARPDKDFAKGRGFEYAIVVIGEPPYSETQGDNQNLTIPSQGIETLENTCRAVKCLVILISGRPLVVEPYLQYVDAFVSAWLPGTEGNGIADVVFGDYDFVGKLPRTWFRSVAQLPLNIGDKHYDPLFPFGFGLKMGLEKHK</sequence>
<dbReference type="PRINTS" id="PR00133">
    <property type="entry name" value="GLHYDRLASE3"/>
</dbReference>
<dbReference type="PANTHER" id="PTHR30620:SF16">
    <property type="entry name" value="LYSOSOMAL BETA GLUCOSIDASE"/>
    <property type="match status" value="1"/>
</dbReference>
<dbReference type="Proteomes" id="UP001497522">
    <property type="component" value="Chromosome 3"/>
</dbReference>
<organism evidence="10 11">
    <name type="scientific">Sphagnum jensenii</name>
    <dbReference type="NCBI Taxonomy" id="128206"/>
    <lineage>
        <taxon>Eukaryota</taxon>
        <taxon>Viridiplantae</taxon>
        <taxon>Streptophyta</taxon>
        <taxon>Embryophyta</taxon>
        <taxon>Bryophyta</taxon>
        <taxon>Sphagnophytina</taxon>
        <taxon>Sphagnopsida</taxon>
        <taxon>Sphagnales</taxon>
        <taxon>Sphagnaceae</taxon>
        <taxon>Sphagnum</taxon>
    </lineage>
</organism>
<feature type="domain" description="Glycoside hydrolase family 3 N-terminal" evidence="8">
    <location>
        <begin position="51"/>
        <end position="377"/>
    </location>
</feature>
<dbReference type="Pfam" id="PF01915">
    <property type="entry name" value="Glyco_hydro_3_C"/>
    <property type="match status" value="1"/>
</dbReference>
<dbReference type="InterPro" id="IPR019800">
    <property type="entry name" value="Glyco_hydro_3_AS"/>
</dbReference>
<protein>
    <recommendedName>
        <fullName evidence="3">beta-glucosidase</fullName>
        <ecNumber evidence="3">3.2.1.21</ecNumber>
    </recommendedName>
</protein>
<feature type="domain" description="Glycoside hydrolase family 3 C-terminal" evidence="9">
    <location>
        <begin position="414"/>
        <end position="622"/>
    </location>
</feature>
<dbReference type="EMBL" id="OZ023704">
    <property type="protein sequence ID" value="CAK9872998.1"/>
    <property type="molecule type" value="Genomic_DNA"/>
</dbReference>
<dbReference type="Gene3D" id="3.20.20.300">
    <property type="entry name" value="Glycoside hydrolase, family 3, N-terminal domain"/>
    <property type="match status" value="1"/>
</dbReference>
<reference evidence="10" key="1">
    <citation type="submission" date="2024-03" db="EMBL/GenBank/DDBJ databases">
        <authorList>
            <consortium name="ELIXIR-Norway"/>
            <consortium name="Elixir Norway"/>
        </authorList>
    </citation>
    <scope>NUCLEOTIDE SEQUENCE</scope>
</reference>
<accession>A0ABP1BCK6</accession>
<dbReference type="Pfam" id="PF00933">
    <property type="entry name" value="Glyco_hydro_3"/>
    <property type="match status" value="1"/>
</dbReference>
<evidence type="ECO:0000259" key="8">
    <source>
        <dbReference type="Pfam" id="PF00933"/>
    </source>
</evidence>
<dbReference type="EC" id="3.2.1.21" evidence="3"/>
<evidence type="ECO:0000256" key="6">
    <source>
        <dbReference type="ARBA" id="ARBA00023295"/>
    </source>
</evidence>
<dbReference type="PANTHER" id="PTHR30620">
    <property type="entry name" value="PERIPLASMIC BETA-GLUCOSIDASE-RELATED"/>
    <property type="match status" value="1"/>
</dbReference>
<dbReference type="Gene3D" id="3.40.50.1700">
    <property type="entry name" value="Glycoside hydrolase family 3 C-terminal domain"/>
    <property type="match status" value="1"/>
</dbReference>